<keyword evidence="2" id="KW-1185">Reference proteome</keyword>
<reference evidence="2" key="1">
    <citation type="submission" date="2023-07" db="EMBL/GenBank/DDBJ databases">
        <title>Thauera sp. CAU 1555 isolated from sand of Yaerae Beach.</title>
        <authorList>
            <person name="Kim W."/>
        </authorList>
    </citation>
    <scope>NUCLEOTIDE SEQUENCE [LARGE SCALE GENOMIC DNA]</scope>
    <source>
        <strain evidence="2">CAU 1555</strain>
    </source>
</reference>
<evidence type="ECO:0000313" key="1">
    <source>
        <dbReference type="EMBL" id="MBD8502687.1"/>
    </source>
</evidence>
<name>A0ABR9BB86_9RHOO</name>
<gene>
    <name evidence="1" type="ORF">IFO67_07290</name>
</gene>
<sequence>MDDWQPYFDDEEAKALIGKHLLVGVTHRNHADEIIGMEQFHGEIVRATRDEGIVLRLEASGEERLLPPDLSRLEQAAPGNFRLKASGEVVENPDFVSTWTVYPPKEH</sequence>
<organism evidence="1 2">
    <name type="scientific">Thauera sedimentorum</name>
    <dbReference type="NCBI Taxonomy" id="2767595"/>
    <lineage>
        <taxon>Bacteria</taxon>
        <taxon>Pseudomonadati</taxon>
        <taxon>Pseudomonadota</taxon>
        <taxon>Betaproteobacteria</taxon>
        <taxon>Rhodocyclales</taxon>
        <taxon>Zoogloeaceae</taxon>
        <taxon>Thauera</taxon>
    </lineage>
</organism>
<evidence type="ECO:0000313" key="2">
    <source>
        <dbReference type="Proteomes" id="UP000603602"/>
    </source>
</evidence>
<comment type="caution">
    <text evidence="1">The sequence shown here is derived from an EMBL/GenBank/DDBJ whole genome shotgun (WGS) entry which is preliminary data.</text>
</comment>
<dbReference type="EMBL" id="JACYTO010000001">
    <property type="protein sequence ID" value="MBD8502687.1"/>
    <property type="molecule type" value="Genomic_DNA"/>
</dbReference>
<proteinExistence type="predicted"/>
<protein>
    <submittedName>
        <fullName evidence="1">Uncharacterized protein</fullName>
    </submittedName>
</protein>
<dbReference type="Proteomes" id="UP000603602">
    <property type="component" value="Unassembled WGS sequence"/>
</dbReference>
<accession>A0ABR9BB86</accession>